<dbReference type="EMBL" id="QKKU01000090">
    <property type="protein sequence ID" value="RBM64829.1"/>
    <property type="molecule type" value="Genomic_DNA"/>
</dbReference>
<reference evidence="1 2" key="1">
    <citation type="submission" date="2018-06" db="EMBL/GenBank/DDBJ databases">
        <title>Draft genome sequences of nine Vibrio sp. clinical isolates from across the United States representing the closest known relative of Vibrio cholerae.</title>
        <authorList>
            <person name="Islam M.T."/>
            <person name="Liang K."/>
            <person name="Im M.S."/>
            <person name="Winkjer J."/>
            <person name="Busby S."/>
            <person name="Batra D."/>
            <person name="Rowe L."/>
            <person name="Tarr C.L."/>
            <person name="Boucher Y."/>
        </authorList>
    </citation>
    <scope>NUCLEOTIDE SEQUENCE [LARGE SCALE GENOMIC DNA]</scope>
    <source>
        <strain evidence="1 2">2017V-1110</strain>
    </source>
</reference>
<dbReference type="RefSeq" id="WP_113611030.1">
    <property type="nucleotide sequence ID" value="NZ_CAWQMY010000159.1"/>
</dbReference>
<name>A0ABD7FTC8_9VIBR</name>
<proteinExistence type="predicted"/>
<accession>A0ABD7FTC8</accession>
<protein>
    <submittedName>
        <fullName evidence="1">Uncharacterized protein</fullName>
    </submittedName>
</protein>
<dbReference type="AlphaFoldDB" id="A0ABD7FTC8"/>
<evidence type="ECO:0000313" key="2">
    <source>
        <dbReference type="Proteomes" id="UP000252199"/>
    </source>
</evidence>
<comment type="caution">
    <text evidence="1">The sequence shown here is derived from an EMBL/GenBank/DDBJ whole genome shotgun (WGS) entry which is preliminary data.</text>
</comment>
<evidence type="ECO:0000313" key="1">
    <source>
        <dbReference type="EMBL" id="RBM64829.1"/>
    </source>
</evidence>
<dbReference type="Gene3D" id="1.10.10.60">
    <property type="entry name" value="Homeodomain-like"/>
    <property type="match status" value="1"/>
</dbReference>
<dbReference type="Proteomes" id="UP000252199">
    <property type="component" value="Unassembled WGS sequence"/>
</dbReference>
<gene>
    <name evidence="1" type="ORF">DLR72_14000</name>
</gene>
<sequence>MMHFNPRALRNASEHYRYWSTEEELRLFSLAKDHSAVECASLLGRTLKSVKQAALVRGVSFQKNPRKAFTESDDNYIRRYVGVLTTQEIASKLGRTRNSIKHRIRRLGLSKTFIPKVHVIYDEHDVELCRQLHESGLTIAEISRKMEISPQMVSLYISYRARIGYVPEYIYNIDELR</sequence>
<organism evidence="1 2">
    <name type="scientific">Vibrio paracholerae</name>
    <dbReference type="NCBI Taxonomy" id="650003"/>
    <lineage>
        <taxon>Bacteria</taxon>
        <taxon>Pseudomonadati</taxon>
        <taxon>Pseudomonadota</taxon>
        <taxon>Gammaproteobacteria</taxon>
        <taxon>Vibrionales</taxon>
        <taxon>Vibrionaceae</taxon>
        <taxon>Vibrio</taxon>
    </lineage>
</organism>